<sequence length="301" mass="33050">MVHEKKLDKEVLLPSLLEDDEEEPGENVQLVEQISSQTEVDVRGPKDQHSSPDRSAPDGGENQNEEEGGEREEEESLALDGDGDTDSELGEKDEACDLTGKTSYMKACEKLHVVPASRFLENIQNSELALMHRGLGPKGTKALAVSLVTNTSIRRLNLQDNWMEGMGGAAVAKMLKENRHITEVDLSDNNLGDLGARAISAMLKVNTTLVRLHLSGNRLTDQSAECLGPALVTNSTLQHLDLSHNALGDHAGLFQGVEVSRRSRAGKWQYYKFARSLRHTQLVNGSSTAKTNEWEFKGPIK</sequence>
<dbReference type="EMBL" id="HAED01011634">
    <property type="protein sequence ID" value="SBQ97994.1"/>
    <property type="molecule type" value="Transcribed_RNA"/>
</dbReference>
<feature type="compositionally biased region" description="Basic and acidic residues" evidence="1">
    <location>
        <begin position="1"/>
        <end position="11"/>
    </location>
</feature>
<dbReference type="InterPro" id="IPR052394">
    <property type="entry name" value="LRR-containing"/>
</dbReference>
<dbReference type="PANTHER" id="PTHR24114">
    <property type="entry name" value="LEUCINE RICH REPEAT FAMILY PROTEIN"/>
    <property type="match status" value="1"/>
</dbReference>
<dbReference type="InterPro" id="IPR001611">
    <property type="entry name" value="Leu-rich_rpt"/>
</dbReference>
<dbReference type="Gene3D" id="3.80.10.10">
    <property type="entry name" value="Ribonuclease Inhibitor"/>
    <property type="match status" value="1"/>
</dbReference>
<gene>
    <name evidence="2" type="primary">Nfu_g_1_017091</name>
</gene>
<feature type="compositionally biased region" description="Acidic residues" evidence="1">
    <location>
        <begin position="63"/>
        <end position="88"/>
    </location>
</feature>
<feature type="non-terminal residue" evidence="2">
    <location>
        <position position="301"/>
    </location>
</feature>
<protein>
    <recommendedName>
        <fullName evidence="3">Leucine rich repeat containing 74B</fullName>
    </recommendedName>
</protein>
<reference evidence="2" key="2">
    <citation type="submission" date="2016-06" db="EMBL/GenBank/DDBJ databases">
        <title>The genome of a short-lived fish provides insights into sex chromosome evolution and the genetic control of aging.</title>
        <authorList>
            <person name="Reichwald K."/>
            <person name="Felder M."/>
            <person name="Petzold A."/>
            <person name="Koch P."/>
            <person name="Groth M."/>
            <person name="Platzer M."/>
        </authorList>
    </citation>
    <scope>NUCLEOTIDE SEQUENCE</scope>
    <source>
        <tissue evidence="2">Brain</tissue>
    </source>
</reference>
<reference evidence="2" key="1">
    <citation type="submission" date="2016-05" db="EMBL/GenBank/DDBJ databases">
        <authorList>
            <person name="Lavstsen T."/>
            <person name="Jespersen J.S."/>
        </authorList>
    </citation>
    <scope>NUCLEOTIDE SEQUENCE</scope>
    <source>
        <tissue evidence="2">Brain</tissue>
    </source>
</reference>
<feature type="compositionally biased region" description="Basic and acidic residues" evidence="1">
    <location>
        <begin position="40"/>
        <end position="56"/>
    </location>
</feature>
<feature type="compositionally biased region" description="Polar residues" evidence="1">
    <location>
        <begin position="30"/>
        <end position="39"/>
    </location>
</feature>
<dbReference type="SUPFAM" id="SSF52047">
    <property type="entry name" value="RNI-like"/>
    <property type="match status" value="1"/>
</dbReference>
<accession>A0A1A8IL77</accession>
<dbReference type="PANTHER" id="PTHR24114:SF37">
    <property type="entry name" value="LEUCINE-RICH REPEAT-CONTAINING PROTEIN 74B"/>
    <property type="match status" value="1"/>
</dbReference>
<evidence type="ECO:0000313" key="2">
    <source>
        <dbReference type="EMBL" id="SBQ97994.1"/>
    </source>
</evidence>
<dbReference type="InterPro" id="IPR032675">
    <property type="entry name" value="LRR_dom_sf"/>
</dbReference>
<feature type="region of interest" description="Disordered" evidence="1">
    <location>
        <begin position="1"/>
        <end position="91"/>
    </location>
</feature>
<evidence type="ECO:0000256" key="1">
    <source>
        <dbReference type="SAM" id="MobiDB-lite"/>
    </source>
</evidence>
<organism evidence="2">
    <name type="scientific">Nothobranchius kuhntae</name>
    <name type="common">Beira killifish</name>
    <dbReference type="NCBI Taxonomy" id="321403"/>
    <lineage>
        <taxon>Eukaryota</taxon>
        <taxon>Metazoa</taxon>
        <taxon>Chordata</taxon>
        <taxon>Craniata</taxon>
        <taxon>Vertebrata</taxon>
        <taxon>Euteleostomi</taxon>
        <taxon>Actinopterygii</taxon>
        <taxon>Neopterygii</taxon>
        <taxon>Teleostei</taxon>
        <taxon>Neoteleostei</taxon>
        <taxon>Acanthomorphata</taxon>
        <taxon>Ovalentaria</taxon>
        <taxon>Atherinomorphae</taxon>
        <taxon>Cyprinodontiformes</taxon>
        <taxon>Nothobranchiidae</taxon>
        <taxon>Nothobranchius</taxon>
    </lineage>
</organism>
<evidence type="ECO:0008006" key="3">
    <source>
        <dbReference type="Google" id="ProtNLM"/>
    </source>
</evidence>
<dbReference type="AlphaFoldDB" id="A0A1A8IL77"/>
<name>A0A1A8IL77_NOTKU</name>
<dbReference type="SMART" id="SM00368">
    <property type="entry name" value="LRR_RI"/>
    <property type="match status" value="4"/>
</dbReference>
<dbReference type="Pfam" id="PF13516">
    <property type="entry name" value="LRR_6"/>
    <property type="match status" value="4"/>
</dbReference>
<proteinExistence type="predicted"/>